<proteinExistence type="predicted"/>
<name>A0A835Q8D1_VANPL</name>
<gene>
    <name evidence="2" type="ORF">HPP92_017649</name>
</gene>
<protein>
    <submittedName>
        <fullName evidence="2">Uncharacterized protein</fullName>
    </submittedName>
</protein>
<comment type="caution">
    <text evidence="2">The sequence shown here is derived from an EMBL/GenBank/DDBJ whole genome shotgun (WGS) entry which is preliminary data.</text>
</comment>
<feature type="region of interest" description="Disordered" evidence="1">
    <location>
        <begin position="1"/>
        <end position="34"/>
    </location>
</feature>
<feature type="compositionally biased region" description="Polar residues" evidence="1">
    <location>
        <begin position="1"/>
        <end position="14"/>
    </location>
</feature>
<evidence type="ECO:0000313" key="3">
    <source>
        <dbReference type="Proteomes" id="UP000639772"/>
    </source>
</evidence>
<reference evidence="2 3" key="1">
    <citation type="journal article" date="2020" name="Nat. Food">
        <title>A phased Vanilla planifolia genome enables genetic improvement of flavour and production.</title>
        <authorList>
            <person name="Hasing T."/>
            <person name="Tang H."/>
            <person name="Brym M."/>
            <person name="Khazi F."/>
            <person name="Huang T."/>
            <person name="Chambers A.H."/>
        </authorList>
    </citation>
    <scope>NUCLEOTIDE SEQUENCE [LARGE SCALE GENOMIC DNA]</scope>
    <source>
        <tissue evidence="2">Leaf</tissue>
    </source>
</reference>
<dbReference type="Proteomes" id="UP000639772">
    <property type="component" value="Chromosome 9"/>
</dbReference>
<organism evidence="2 3">
    <name type="scientific">Vanilla planifolia</name>
    <name type="common">Vanilla</name>
    <dbReference type="NCBI Taxonomy" id="51239"/>
    <lineage>
        <taxon>Eukaryota</taxon>
        <taxon>Viridiplantae</taxon>
        <taxon>Streptophyta</taxon>
        <taxon>Embryophyta</taxon>
        <taxon>Tracheophyta</taxon>
        <taxon>Spermatophyta</taxon>
        <taxon>Magnoliopsida</taxon>
        <taxon>Liliopsida</taxon>
        <taxon>Asparagales</taxon>
        <taxon>Orchidaceae</taxon>
        <taxon>Vanilloideae</taxon>
        <taxon>Vanilleae</taxon>
        <taxon>Vanilla</taxon>
    </lineage>
</organism>
<dbReference type="AlphaFoldDB" id="A0A835Q8D1"/>
<accession>A0A835Q8D1</accession>
<evidence type="ECO:0000256" key="1">
    <source>
        <dbReference type="SAM" id="MobiDB-lite"/>
    </source>
</evidence>
<dbReference type="EMBL" id="JADCNM010000009">
    <property type="protein sequence ID" value="KAG0468321.1"/>
    <property type="molecule type" value="Genomic_DNA"/>
</dbReference>
<sequence>MSAITKSSEDSQSWPVAGGKRLNEAAQAGKGLTTSPYSSAVAQRALFGSCGRRPGMRKAVAREGKQALSRLSKVSLAEKT</sequence>
<evidence type="ECO:0000313" key="2">
    <source>
        <dbReference type="EMBL" id="KAG0468321.1"/>
    </source>
</evidence>